<dbReference type="InterPro" id="IPR013221">
    <property type="entry name" value="Mur_ligase_cen"/>
</dbReference>
<dbReference type="Gene3D" id="3.40.1190.10">
    <property type="entry name" value="Mur-like, catalytic domain"/>
    <property type="match status" value="1"/>
</dbReference>
<keyword evidence="3" id="KW-0963">Cytoplasm</keyword>
<dbReference type="Gene3D" id="3.90.190.20">
    <property type="entry name" value="Mur ligase, C-terminal domain"/>
    <property type="match status" value="1"/>
</dbReference>
<comment type="pathway">
    <text evidence="2">Cell wall biogenesis; peptidoglycan biosynthesis.</text>
</comment>
<dbReference type="InterPro" id="IPR004101">
    <property type="entry name" value="Mur_ligase_C"/>
</dbReference>
<feature type="domain" description="Mur ligase central" evidence="8">
    <location>
        <begin position="127"/>
        <end position="305"/>
    </location>
</feature>
<protein>
    <submittedName>
        <fullName evidence="9">UDP-N-acetylmuramoylalanine--D-glutamate ligase</fullName>
        <ecNumber evidence="9">6.3.2.9</ecNumber>
    </submittedName>
</protein>
<dbReference type="PANTHER" id="PTHR43692">
    <property type="entry name" value="UDP-N-ACETYLMURAMOYLALANINE--D-GLUTAMATE LIGASE"/>
    <property type="match status" value="1"/>
</dbReference>
<dbReference type="SUPFAM" id="SSF51984">
    <property type="entry name" value="MurCD N-terminal domain"/>
    <property type="match status" value="1"/>
</dbReference>
<dbReference type="HAMAP" id="MF_00639">
    <property type="entry name" value="MurD"/>
    <property type="match status" value="1"/>
</dbReference>
<dbReference type="GO" id="GO:0005524">
    <property type="term" value="F:ATP binding"/>
    <property type="evidence" value="ECO:0007669"/>
    <property type="project" value="UniProtKB-KW"/>
</dbReference>
<organism evidence="9">
    <name type="scientific">hydrothermal vent metagenome</name>
    <dbReference type="NCBI Taxonomy" id="652676"/>
    <lineage>
        <taxon>unclassified sequences</taxon>
        <taxon>metagenomes</taxon>
        <taxon>ecological metagenomes</taxon>
    </lineage>
</organism>
<evidence type="ECO:0000256" key="5">
    <source>
        <dbReference type="ARBA" id="ARBA00022741"/>
    </source>
</evidence>
<dbReference type="Pfam" id="PF21799">
    <property type="entry name" value="MurD-like_N"/>
    <property type="match status" value="1"/>
</dbReference>
<reference evidence="9" key="1">
    <citation type="submission" date="2018-06" db="EMBL/GenBank/DDBJ databases">
        <authorList>
            <person name="Zhirakovskaya E."/>
        </authorList>
    </citation>
    <scope>NUCLEOTIDE SEQUENCE</scope>
</reference>
<keyword evidence="5" id="KW-0547">Nucleotide-binding</keyword>
<evidence type="ECO:0000256" key="4">
    <source>
        <dbReference type="ARBA" id="ARBA00022598"/>
    </source>
</evidence>
<dbReference type="PROSITE" id="PS51257">
    <property type="entry name" value="PROKAR_LIPOPROTEIN"/>
    <property type="match status" value="1"/>
</dbReference>
<evidence type="ECO:0000313" key="9">
    <source>
        <dbReference type="EMBL" id="VAX11573.1"/>
    </source>
</evidence>
<evidence type="ECO:0000259" key="7">
    <source>
        <dbReference type="Pfam" id="PF02875"/>
    </source>
</evidence>
<proteinExistence type="inferred from homology"/>
<feature type="domain" description="Mur ligase C-terminal" evidence="7">
    <location>
        <begin position="328"/>
        <end position="441"/>
    </location>
</feature>
<name>A0A3B1BHL5_9ZZZZ</name>
<dbReference type="EC" id="6.3.2.9" evidence="9"/>
<accession>A0A3B1BHL5</accession>
<keyword evidence="4 9" id="KW-0436">Ligase</keyword>
<keyword evidence="6" id="KW-0067">ATP-binding</keyword>
<evidence type="ECO:0000256" key="1">
    <source>
        <dbReference type="ARBA" id="ARBA00004496"/>
    </source>
</evidence>
<dbReference type="GO" id="GO:0009252">
    <property type="term" value="P:peptidoglycan biosynthetic process"/>
    <property type="evidence" value="ECO:0007669"/>
    <property type="project" value="UniProtKB-UniPathway"/>
</dbReference>
<dbReference type="GO" id="GO:0005737">
    <property type="term" value="C:cytoplasm"/>
    <property type="evidence" value="ECO:0007669"/>
    <property type="project" value="UniProtKB-SubCell"/>
</dbReference>
<dbReference type="Pfam" id="PF08245">
    <property type="entry name" value="Mur_ligase_M"/>
    <property type="match status" value="1"/>
</dbReference>
<dbReference type="InterPro" id="IPR036565">
    <property type="entry name" value="Mur-like_cat_sf"/>
</dbReference>
<dbReference type="SUPFAM" id="SSF53623">
    <property type="entry name" value="MurD-like peptide ligases, catalytic domain"/>
    <property type="match status" value="1"/>
</dbReference>
<dbReference type="GO" id="GO:0008764">
    <property type="term" value="F:UDP-N-acetylmuramoylalanine-D-glutamate ligase activity"/>
    <property type="evidence" value="ECO:0007669"/>
    <property type="project" value="UniProtKB-EC"/>
</dbReference>
<dbReference type="GO" id="GO:0008360">
    <property type="term" value="P:regulation of cell shape"/>
    <property type="evidence" value="ECO:0007669"/>
    <property type="project" value="InterPro"/>
</dbReference>
<dbReference type="UniPathway" id="UPA00219"/>
<dbReference type="GO" id="GO:0051301">
    <property type="term" value="P:cell division"/>
    <property type="evidence" value="ECO:0007669"/>
    <property type="project" value="InterPro"/>
</dbReference>
<evidence type="ECO:0000259" key="8">
    <source>
        <dbReference type="Pfam" id="PF08245"/>
    </source>
</evidence>
<comment type="subcellular location">
    <subcellularLocation>
        <location evidence="1">Cytoplasm</location>
    </subcellularLocation>
</comment>
<dbReference type="InterPro" id="IPR036615">
    <property type="entry name" value="Mur_ligase_C_dom_sf"/>
</dbReference>
<evidence type="ECO:0000256" key="6">
    <source>
        <dbReference type="ARBA" id="ARBA00022840"/>
    </source>
</evidence>
<dbReference type="Pfam" id="PF02875">
    <property type="entry name" value="Mur_ligase_C"/>
    <property type="match status" value="1"/>
</dbReference>
<evidence type="ECO:0000256" key="3">
    <source>
        <dbReference type="ARBA" id="ARBA00022490"/>
    </source>
</evidence>
<evidence type="ECO:0000256" key="2">
    <source>
        <dbReference type="ARBA" id="ARBA00004752"/>
    </source>
</evidence>
<gene>
    <name evidence="9" type="ORF">MNBD_GAMMA25-1560</name>
</gene>
<dbReference type="NCBIfam" id="TIGR01087">
    <property type="entry name" value="murD"/>
    <property type="match status" value="1"/>
</dbReference>
<dbReference type="Gene3D" id="3.40.50.720">
    <property type="entry name" value="NAD(P)-binding Rossmann-like Domain"/>
    <property type="match status" value="1"/>
</dbReference>
<dbReference type="AlphaFoldDB" id="A0A3B1BHL5"/>
<dbReference type="InterPro" id="IPR005762">
    <property type="entry name" value="MurD"/>
</dbReference>
<dbReference type="EMBL" id="UOFY01000071">
    <property type="protein sequence ID" value="VAX11573.1"/>
    <property type="molecule type" value="Genomic_DNA"/>
</dbReference>
<sequence length="470" mass="50036">MLAMKKNMLDENDILDNLRQQRVLIVGLGATGLSCVRFLSRHGIEVAVTDSRARPPGLDVLQKELPDIAVFVGGFEAEAFVRADVLLLSPGVALYEPLVAEARVRGAEVIGDVELFARLVSEPVIAITGSNGKSSVTTLVGMMAEAAGRDVAVAGNIGTPVLDLLNDKHNLYVLELSSFQLETTGSLETVAATILNLSEDHMDRYASLADYSAAKARIFHGSNTLIINNDDPRVRATLEMLGTGHGLIHFSLREPANGDFGLCEHKAGDWLCVGTESGSKPLIAVKKLPVRGRHNLANALAALALGQAAGLPMKAMLTALKAFTGLAHRCQWLGEFQGINWYNDSKATNVGAAMAAIEGLEAEKVVLIAGGQGKGQDFSSLTDIVSQRARAVLLMGEDAAKIKAVLSASVKTVQVKNMKEAVNRAAELAQVGDAVLLSPACASFDMFRGFEARGDAFIQQVKLQMEPQIK</sequence>
<dbReference type="SUPFAM" id="SSF53244">
    <property type="entry name" value="MurD-like peptide ligases, peptide-binding domain"/>
    <property type="match status" value="1"/>
</dbReference>
<dbReference type="PANTHER" id="PTHR43692:SF1">
    <property type="entry name" value="UDP-N-ACETYLMURAMOYLALANINE--D-GLUTAMATE LIGASE"/>
    <property type="match status" value="1"/>
</dbReference>